<accession>A0A7G9GBD4</accession>
<protein>
    <submittedName>
        <fullName evidence="1">Uncharacterized protein</fullName>
    </submittedName>
</protein>
<organism evidence="1 2">
    <name type="scientific">Wansuia hejianensis</name>
    <dbReference type="NCBI Taxonomy" id="2763667"/>
    <lineage>
        <taxon>Bacteria</taxon>
        <taxon>Bacillati</taxon>
        <taxon>Bacillota</taxon>
        <taxon>Clostridia</taxon>
        <taxon>Lachnospirales</taxon>
        <taxon>Lachnospiraceae</taxon>
        <taxon>Wansuia</taxon>
    </lineage>
</organism>
<keyword evidence="2" id="KW-1185">Reference proteome</keyword>
<dbReference type="SUPFAM" id="SSF51445">
    <property type="entry name" value="(Trans)glycosidases"/>
    <property type="match status" value="1"/>
</dbReference>
<sequence length="797" mass="91205">MNMNNLIFDFPDYRIEFSPGCAGFPSSLKLKQRHEKEQELLRSQGSWLTIQAADGTDIVPVLPDDYKPKTTQSDGTVLIDFWNIPLTARGKILSDWFLNLSYELNEDGVGFIHLFFSAMTLPLPDLKTFRLRIPLNFQAEKVTYGYWRRPESINSSSIQAVDSFVRNQTEKKNLRFSHEIIPLIGFDYGISPETISCHFEWMAEGQNSIGADPKNVSSTLIWEQGEPTLIFDFIETNISSNERPYQWRNQMGFVLGQTPKVRRHPPLRVYHYLDLFRRYPTDNQIQKMAAEGADVLILHEGWRADLQNGGVPYTPSEFMRVVNCCHRYGIRVAPYIRGNESSVRENQASWFNFILQKDFDGLYSDYGGPAGYYSQDETYPGGRFAYKEHYKTMKALKNQTIGKDGIFYLHTGPFFSGSTLPSLVDGYTSGEGEKGIMLSSRRAHAYFSESALGPGSLWTAAFPEYKTGKILPYMANIGQTPHVTLGVQLRSSSLAHPSEPDCVTFARPLWKLYGLMQGERDLQFSNDQCDEEIRCDSIQTGGALYRLQDGTTLLILSNFRDKSARCTVNVPWLKTATGQACYRLSTGESGTSCIREQDTDARSFSMELPPYGIGGFLICPENEKWRKRVAKYLRPYPQPDQTAQSYWNSVEQMRRLRFEPEISEKQYLRVHISTLALGWEDAVWWDLFDSVYELYITPDNGVRTFLGYIGNNGFMTEPPSAEEKLWPGKQTPWIPLHKLLPKGRTLVELRARHLGEDFYSFAEADCAPEPDRQVRQMIYMSELDSDRARMTFYVCLS</sequence>
<dbReference type="RefSeq" id="WP_249328619.1">
    <property type="nucleotide sequence ID" value="NZ_CP060635.1"/>
</dbReference>
<evidence type="ECO:0000313" key="1">
    <source>
        <dbReference type="EMBL" id="QNM08116.1"/>
    </source>
</evidence>
<reference evidence="1 2" key="1">
    <citation type="submission" date="2020-08" db="EMBL/GenBank/DDBJ databases">
        <authorList>
            <person name="Liu C."/>
            <person name="Sun Q."/>
        </authorList>
    </citation>
    <scope>NUCLEOTIDE SEQUENCE [LARGE SCALE GENOMIC DNA]</scope>
    <source>
        <strain evidence="1 2">NSJ-29</strain>
    </source>
</reference>
<dbReference type="AlphaFoldDB" id="A0A7G9GBD4"/>
<dbReference type="KEGG" id="whj:H9Q79_14665"/>
<name>A0A7G9GBD4_9FIRM</name>
<evidence type="ECO:0000313" key="2">
    <source>
        <dbReference type="Proteomes" id="UP000515860"/>
    </source>
</evidence>
<gene>
    <name evidence="1" type="ORF">H9Q79_14665</name>
</gene>
<proteinExistence type="predicted"/>
<dbReference type="InterPro" id="IPR017853">
    <property type="entry name" value="GH"/>
</dbReference>
<dbReference type="EMBL" id="CP060635">
    <property type="protein sequence ID" value="QNM08116.1"/>
    <property type="molecule type" value="Genomic_DNA"/>
</dbReference>
<dbReference type="Proteomes" id="UP000515860">
    <property type="component" value="Chromosome"/>
</dbReference>